<dbReference type="Proteomes" id="UP001200034">
    <property type="component" value="Unassembled WGS sequence"/>
</dbReference>
<name>A0AAD4K2F9_9MUSC</name>
<feature type="non-terminal residue" evidence="2">
    <location>
        <position position="1"/>
    </location>
</feature>
<evidence type="ECO:0000313" key="3">
    <source>
        <dbReference type="Proteomes" id="UP001200034"/>
    </source>
</evidence>
<keyword evidence="3" id="KW-1185">Reference proteome</keyword>
<dbReference type="SMART" id="SM01100">
    <property type="entry name" value="CRAL_TRIO_N"/>
    <property type="match status" value="1"/>
</dbReference>
<dbReference type="SUPFAM" id="SSF46938">
    <property type="entry name" value="CRAL/TRIO N-terminal domain"/>
    <property type="match status" value="1"/>
</dbReference>
<dbReference type="AlphaFoldDB" id="A0AAD4K2F9"/>
<dbReference type="InterPro" id="IPR011074">
    <property type="entry name" value="CRAL/TRIO_N_dom"/>
</dbReference>
<dbReference type="Gene3D" id="1.10.8.20">
    <property type="entry name" value="N-terminal domain of phosphatidylinositol transfer protein sec14p"/>
    <property type="match status" value="1"/>
</dbReference>
<organism evidence="2 3">
    <name type="scientific">Drosophila rubida</name>
    <dbReference type="NCBI Taxonomy" id="30044"/>
    <lineage>
        <taxon>Eukaryota</taxon>
        <taxon>Metazoa</taxon>
        <taxon>Ecdysozoa</taxon>
        <taxon>Arthropoda</taxon>
        <taxon>Hexapoda</taxon>
        <taxon>Insecta</taxon>
        <taxon>Pterygota</taxon>
        <taxon>Neoptera</taxon>
        <taxon>Endopterygota</taxon>
        <taxon>Diptera</taxon>
        <taxon>Brachycera</taxon>
        <taxon>Muscomorpha</taxon>
        <taxon>Ephydroidea</taxon>
        <taxon>Drosophilidae</taxon>
        <taxon>Drosophila</taxon>
    </lineage>
</organism>
<evidence type="ECO:0000313" key="2">
    <source>
        <dbReference type="EMBL" id="KAH8371760.1"/>
    </source>
</evidence>
<feature type="domain" description="CRAL-TRIO" evidence="1">
    <location>
        <begin position="96"/>
        <end position="263"/>
    </location>
</feature>
<dbReference type="CDD" id="cd00170">
    <property type="entry name" value="SEC14"/>
    <property type="match status" value="1"/>
</dbReference>
<dbReference type="Gene3D" id="1.20.5.1200">
    <property type="entry name" value="Alpha-tocopherol transfer"/>
    <property type="match status" value="1"/>
</dbReference>
<dbReference type="InterPro" id="IPR036273">
    <property type="entry name" value="CRAL/TRIO_N_dom_sf"/>
</dbReference>
<reference evidence="2" key="1">
    <citation type="journal article" date="2021" name="Mol. Ecol. Resour.">
        <title>Phylogenomic analyses of the genus Drosophila reveals genomic signals of climate adaptation.</title>
        <authorList>
            <person name="Li F."/>
            <person name="Rane R.V."/>
            <person name="Luria V."/>
            <person name="Xiong Z."/>
            <person name="Chen J."/>
            <person name="Li Z."/>
            <person name="Catullo R.A."/>
            <person name="Griffin P.C."/>
            <person name="Schiffer M."/>
            <person name="Pearce S."/>
            <person name="Lee S.F."/>
            <person name="McElroy K."/>
            <person name="Stocker A."/>
            <person name="Shirriffs J."/>
            <person name="Cockerell F."/>
            <person name="Coppin C."/>
            <person name="Sgro C.M."/>
            <person name="Karger A."/>
            <person name="Cain J.W."/>
            <person name="Weber J.A."/>
            <person name="Santpere G."/>
            <person name="Kirschner M.W."/>
            <person name="Hoffmann A.A."/>
            <person name="Oakeshott J.G."/>
            <person name="Zhang G."/>
        </authorList>
    </citation>
    <scope>NUCLEOTIDE SEQUENCE</scope>
    <source>
        <strain evidence="2">BGI-SZ-2011g</strain>
    </source>
</reference>
<comment type="caution">
    <text evidence="2">The sequence shown here is derived from an EMBL/GenBank/DDBJ whole genome shotgun (WGS) entry which is preliminary data.</text>
</comment>
<evidence type="ECO:0000259" key="1">
    <source>
        <dbReference type="PROSITE" id="PS50191"/>
    </source>
</evidence>
<accession>A0AAD4K2F9</accession>
<dbReference type="InterPro" id="IPR036865">
    <property type="entry name" value="CRAL-TRIO_dom_sf"/>
</dbReference>
<protein>
    <recommendedName>
        <fullName evidence="1">CRAL-TRIO domain-containing protein</fullName>
    </recommendedName>
</protein>
<sequence length="317" mass="36426">NNKAHKMPEIRPLSASLQRTANEELNEVPERLDADILALRTWLQQQPHLRSRSDDQFLVSFLRGCKFSLEKAKSKLDKYYTLRTQFPDFYTIRDVDSQRIRDILQIGVGLRLPIPLHEDGPRLIYVRPGCYPADKYSFEEIMCISHALNGLSIQFDDHAVVHGYVVLLDFSEYTAAHLLQMTPSVVKKMSRFAEDAMPVRDKGTHMIHTNAAFEMSFNLLRSAMSAKQQQRLSVHGSNLASLYEHVPQRYLPTHLGGEQGTIEQLKQDAWNTFMECQQYLREEANYGVDEKLRPGGRCNDYDSVFGVDGSFRKLDID</sequence>
<dbReference type="EMBL" id="JAJJHW010002585">
    <property type="protein sequence ID" value="KAH8371760.1"/>
    <property type="molecule type" value="Genomic_DNA"/>
</dbReference>
<dbReference type="GO" id="GO:1902936">
    <property type="term" value="F:phosphatidylinositol bisphosphate binding"/>
    <property type="evidence" value="ECO:0007669"/>
    <property type="project" value="TreeGrafter"/>
</dbReference>
<dbReference type="PANTHER" id="PTHR10174:SF216">
    <property type="entry name" value="CRAL-TRIO DOMAIN-CONTAINING PROTEIN-RELATED"/>
    <property type="match status" value="1"/>
</dbReference>
<dbReference type="PRINTS" id="PR00180">
    <property type="entry name" value="CRETINALDHBP"/>
</dbReference>
<dbReference type="GO" id="GO:0016020">
    <property type="term" value="C:membrane"/>
    <property type="evidence" value="ECO:0007669"/>
    <property type="project" value="TreeGrafter"/>
</dbReference>
<dbReference type="SUPFAM" id="SSF52087">
    <property type="entry name" value="CRAL/TRIO domain"/>
    <property type="match status" value="1"/>
</dbReference>
<proteinExistence type="predicted"/>
<dbReference type="InterPro" id="IPR001251">
    <property type="entry name" value="CRAL-TRIO_dom"/>
</dbReference>
<dbReference type="Gene3D" id="3.40.525.10">
    <property type="entry name" value="CRAL-TRIO lipid binding domain"/>
    <property type="match status" value="1"/>
</dbReference>
<dbReference type="PANTHER" id="PTHR10174">
    <property type="entry name" value="ALPHA-TOCOPHEROL TRANSFER PROTEIN-RELATED"/>
    <property type="match status" value="1"/>
</dbReference>
<dbReference type="Pfam" id="PF00650">
    <property type="entry name" value="CRAL_TRIO"/>
    <property type="match status" value="1"/>
</dbReference>
<dbReference type="PROSITE" id="PS50191">
    <property type="entry name" value="CRAL_TRIO"/>
    <property type="match status" value="1"/>
</dbReference>
<gene>
    <name evidence="2" type="ORF">KR093_008788</name>
</gene>